<dbReference type="AlphaFoldDB" id="A0A8C1GLG7"/>
<feature type="chain" id="PRO_5034539953" description="C-C motif chemokine" evidence="9">
    <location>
        <begin position="25"/>
        <end position="137"/>
    </location>
</feature>
<reference evidence="11" key="2">
    <citation type="submission" date="2025-09" db="UniProtKB">
        <authorList>
            <consortium name="Ensembl"/>
        </authorList>
    </citation>
    <scope>IDENTIFICATION</scope>
</reference>
<proteinExistence type="inferred from homology"/>
<dbReference type="InterPro" id="IPR001811">
    <property type="entry name" value="Chemokine_IL8-like_dom"/>
</dbReference>
<dbReference type="Gene3D" id="2.40.50.40">
    <property type="match status" value="1"/>
</dbReference>
<dbReference type="GO" id="GO:0005615">
    <property type="term" value="C:extracellular space"/>
    <property type="evidence" value="ECO:0007669"/>
    <property type="project" value="UniProtKB-KW"/>
</dbReference>
<dbReference type="GO" id="GO:0008009">
    <property type="term" value="F:chemokine activity"/>
    <property type="evidence" value="ECO:0007669"/>
    <property type="project" value="InterPro"/>
</dbReference>
<evidence type="ECO:0000256" key="5">
    <source>
        <dbReference type="ARBA" id="ARBA00022729"/>
    </source>
</evidence>
<dbReference type="SUPFAM" id="SSF54117">
    <property type="entry name" value="Interleukin 8-like chemokines"/>
    <property type="match status" value="1"/>
</dbReference>
<dbReference type="PROSITE" id="PS00472">
    <property type="entry name" value="SMALL_CYTOKINES_CC"/>
    <property type="match status" value="1"/>
</dbReference>
<dbReference type="SMART" id="SM00199">
    <property type="entry name" value="SCY"/>
    <property type="match status" value="1"/>
</dbReference>
<dbReference type="PANTHER" id="PTHR12015:SF183">
    <property type="entry name" value="C-C MOTIF CHEMOKINE 3"/>
    <property type="match status" value="1"/>
</dbReference>
<evidence type="ECO:0000256" key="4">
    <source>
        <dbReference type="ARBA" id="ARBA00022525"/>
    </source>
</evidence>
<evidence type="ECO:0000256" key="9">
    <source>
        <dbReference type="RuleBase" id="RU361150"/>
    </source>
</evidence>
<feature type="signal peptide" evidence="9">
    <location>
        <begin position="1"/>
        <end position="24"/>
    </location>
</feature>
<name>A0A8C1GLG7_CYPCA</name>
<dbReference type="CDD" id="cd00272">
    <property type="entry name" value="Chemokine_CC"/>
    <property type="match status" value="1"/>
</dbReference>
<keyword evidence="9" id="KW-0145">Chemotaxis</keyword>
<evidence type="ECO:0000313" key="12">
    <source>
        <dbReference type="Proteomes" id="UP000694427"/>
    </source>
</evidence>
<keyword evidence="4 9" id="KW-0964">Secreted</keyword>
<organism evidence="11 12">
    <name type="scientific">Cyprinus carpio</name>
    <name type="common">Common carp</name>
    <dbReference type="NCBI Taxonomy" id="7962"/>
    <lineage>
        <taxon>Eukaryota</taxon>
        <taxon>Metazoa</taxon>
        <taxon>Chordata</taxon>
        <taxon>Craniata</taxon>
        <taxon>Vertebrata</taxon>
        <taxon>Euteleostomi</taxon>
        <taxon>Actinopterygii</taxon>
        <taxon>Neopterygii</taxon>
        <taxon>Teleostei</taxon>
        <taxon>Ostariophysi</taxon>
        <taxon>Cypriniformes</taxon>
        <taxon>Cyprinidae</taxon>
        <taxon>Cyprininae</taxon>
        <taxon>Cyprinus</taxon>
    </lineage>
</organism>
<comment type="similarity">
    <text evidence="2 9">Belongs to the intercrine beta (chemokine CC) family.</text>
</comment>
<dbReference type="InterPro" id="IPR000827">
    <property type="entry name" value="Chemokine_CC_CS"/>
</dbReference>
<dbReference type="InterPro" id="IPR036048">
    <property type="entry name" value="Interleukin_8-like_sf"/>
</dbReference>
<evidence type="ECO:0000256" key="3">
    <source>
        <dbReference type="ARBA" id="ARBA00022514"/>
    </source>
</evidence>
<keyword evidence="5 9" id="KW-0732">Signal</keyword>
<evidence type="ECO:0000256" key="2">
    <source>
        <dbReference type="ARBA" id="ARBA00010868"/>
    </source>
</evidence>
<keyword evidence="6" id="KW-1015">Disulfide bond</keyword>
<feature type="domain" description="Chemokine interleukin-8-like" evidence="10">
    <location>
        <begin position="30"/>
        <end position="88"/>
    </location>
</feature>
<dbReference type="InterPro" id="IPR039809">
    <property type="entry name" value="Chemokine_b/g/d"/>
</dbReference>
<dbReference type="PANTHER" id="PTHR12015">
    <property type="entry name" value="SMALL INDUCIBLE CYTOKINE A"/>
    <property type="match status" value="1"/>
</dbReference>
<accession>A0A8C1GLG7</accession>
<evidence type="ECO:0000256" key="1">
    <source>
        <dbReference type="ARBA" id="ARBA00004613"/>
    </source>
</evidence>
<keyword evidence="3 9" id="KW-0202">Cytokine</keyword>
<evidence type="ECO:0000256" key="7">
    <source>
        <dbReference type="ARBA" id="ARBA00044740"/>
    </source>
</evidence>
<dbReference type="FunFam" id="2.40.50.40:FF:000002">
    <property type="entry name" value="C-C motif chemokine"/>
    <property type="match status" value="1"/>
</dbReference>
<evidence type="ECO:0000256" key="6">
    <source>
        <dbReference type="ARBA" id="ARBA00023157"/>
    </source>
</evidence>
<dbReference type="GO" id="GO:0006955">
    <property type="term" value="P:immune response"/>
    <property type="evidence" value="ECO:0007669"/>
    <property type="project" value="InterPro"/>
</dbReference>
<evidence type="ECO:0000313" key="11">
    <source>
        <dbReference type="Ensembl" id="ENSCCRP00010006798.1"/>
    </source>
</evidence>
<comment type="function">
    <text evidence="7">Monokine with inflammatory and chemokinetic properties. Binds to CCR1, CCR4 and CCR5. One of the major HIV-suppressive factors produced by CD8+ T-cells. Recombinant MIP-1-alpha induces a dose-dependent inhibition of different strains of HIV-1, HIV-2, and simian immunodeficiency virus (SIV).</text>
</comment>
<protein>
    <recommendedName>
        <fullName evidence="9">C-C motif chemokine</fullName>
    </recommendedName>
</protein>
<evidence type="ECO:0000259" key="10">
    <source>
        <dbReference type="SMART" id="SM00199"/>
    </source>
</evidence>
<dbReference type="Ensembl" id="ENSCCRT00010007345.1">
    <property type="protein sequence ID" value="ENSCCRP00010006798.1"/>
    <property type="gene ID" value="ENSCCRG00010002839.1"/>
</dbReference>
<reference evidence="11" key="1">
    <citation type="submission" date="2025-08" db="UniProtKB">
        <authorList>
            <consortium name="Ensembl"/>
        </authorList>
    </citation>
    <scope>IDENTIFICATION</scope>
</reference>
<comment type="subunit">
    <text evidence="8">Self-associates. Also heterodimer of MIP-1-alpha(4-69) and MIP-1-beta(3-69). Interacts with CCR1.</text>
</comment>
<sequence length="137" mass="16011">MRQYCLCLFIGLLAVAFLQSSVMCNHFNLSSECCFNYYGRKIPIAKIDSYMKTRVDCNKTGVVFVTMKGYRICVDPELNWVKRVMRALDDRDLLHLKQNSKEILSLSFTRHNASHDNNEKNDRALQEEDYWANTLCL</sequence>
<evidence type="ECO:0000256" key="8">
    <source>
        <dbReference type="ARBA" id="ARBA00046726"/>
    </source>
</evidence>
<comment type="subcellular location">
    <subcellularLocation>
        <location evidence="1 9">Secreted</location>
    </subcellularLocation>
</comment>
<keyword evidence="12" id="KW-1185">Reference proteome</keyword>
<dbReference type="Proteomes" id="UP000694427">
    <property type="component" value="Unplaced"/>
</dbReference>
<dbReference type="Pfam" id="PF00048">
    <property type="entry name" value="IL8"/>
    <property type="match status" value="1"/>
</dbReference>